<dbReference type="PROSITE" id="PS00149">
    <property type="entry name" value="SULFATASE_2"/>
    <property type="match status" value="1"/>
</dbReference>
<sequence>MKHILTLIVLITISLTSCQTGKKNETKPKEKESSKPNIIFIMADDLGYGDLSCYGATKIKTPNIDKLAKKGIKLTDAHSPSAVCTPTRYGVLTGRYSWRGRLKKEVLWSGYDRSLIEKDRKTIGNLMKESGYATAHIGKWHLGWEDEEPVDYSKGYLGRGPKDLGFDYSFVTASAHNLFPIVFVENHQLVSNLKPMDYYVYEPGNETPDEIYEWHRTKDKGPMMIADDWQPDKVDSLYGVKAKMFIEDHIMKKTNQPFYMHLTPEAPHLPNNVPDFMKGKSEAGTRGDHVQMLDWVVGDLIDKLKELDIEKNTLVIITSDNGPRPVGIDGNIDGKYLADYEHDFEHKSAGNLRGFKARLWEGGHRVPFIAQWPNKIGAGQISNNLICLTDMMATFSEIIGYHLDATMGEDSFNALPIILGEDKEIRENIIHQDYEGNLSIREGHYKLLGESLYNISKDLGENKNIAALHPQKVLDLKQLLKTQVENKRTAPVN</sequence>
<keyword evidence="2" id="KW-0479">Metal-binding</keyword>
<dbReference type="InterPro" id="IPR000917">
    <property type="entry name" value="Sulfatase_N"/>
</dbReference>
<dbReference type="Gene3D" id="3.30.1120.10">
    <property type="match status" value="1"/>
</dbReference>
<evidence type="ECO:0000259" key="5">
    <source>
        <dbReference type="Pfam" id="PF00884"/>
    </source>
</evidence>
<dbReference type="EMBL" id="JAKKDU010000002">
    <property type="protein sequence ID" value="MCF7567044.1"/>
    <property type="molecule type" value="Genomic_DNA"/>
</dbReference>
<dbReference type="InterPro" id="IPR050738">
    <property type="entry name" value="Sulfatase"/>
</dbReference>
<dbReference type="PROSITE" id="PS51257">
    <property type="entry name" value="PROKAR_LIPOPROTEIN"/>
    <property type="match status" value="1"/>
</dbReference>
<protein>
    <submittedName>
        <fullName evidence="6">Arylsulfatase</fullName>
    </submittedName>
</protein>
<dbReference type="InterPro" id="IPR024607">
    <property type="entry name" value="Sulfatase_CS"/>
</dbReference>
<dbReference type="CDD" id="cd16143">
    <property type="entry name" value="ARS_like"/>
    <property type="match status" value="1"/>
</dbReference>
<dbReference type="RefSeq" id="WP_237238409.1">
    <property type="nucleotide sequence ID" value="NZ_JAKKDU010000002.1"/>
</dbReference>
<dbReference type="GO" id="GO:0046872">
    <property type="term" value="F:metal ion binding"/>
    <property type="evidence" value="ECO:0007669"/>
    <property type="project" value="UniProtKB-KW"/>
</dbReference>
<dbReference type="PANTHER" id="PTHR42693:SF53">
    <property type="entry name" value="ENDO-4-O-SULFATASE"/>
    <property type="match status" value="1"/>
</dbReference>
<dbReference type="InterPro" id="IPR017850">
    <property type="entry name" value="Alkaline_phosphatase_core_sf"/>
</dbReference>
<reference evidence="6" key="1">
    <citation type="submission" date="2022-01" db="EMBL/GenBank/DDBJ databases">
        <title>Draft genome sequence of Sabulilitoribacter arenilitoris KCTC 52401.</title>
        <authorList>
            <person name="Oh J.-S."/>
        </authorList>
    </citation>
    <scope>NUCLEOTIDE SEQUENCE</scope>
    <source>
        <strain evidence="6">HMF6543</strain>
    </source>
</reference>
<dbReference type="Pfam" id="PF00884">
    <property type="entry name" value="Sulfatase"/>
    <property type="match status" value="1"/>
</dbReference>
<keyword evidence="7" id="KW-1185">Reference proteome</keyword>
<evidence type="ECO:0000313" key="7">
    <source>
        <dbReference type="Proteomes" id="UP001199795"/>
    </source>
</evidence>
<dbReference type="AlphaFoldDB" id="A0AAE3EMN1"/>
<comment type="similarity">
    <text evidence="1">Belongs to the sulfatase family.</text>
</comment>
<evidence type="ECO:0000313" key="6">
    <source>
        <dbReference type="EMBL" id="MCF7567044.1"/>
    </source>
</evidence>
<evidence type="ECO:0000256" key="1">
    <source>
        <dbReference type="ARBA" id="ARBA00008779"/>
    </source>
</evidence>
<evidence type="ECO:0000256" key="3">
    <source>
        <dbReference type="ARBA" id="ARBA00022801"/>
    </source>
</evidence>
<proteinExistence type="inferred from homology"/>
<evidence type="ECO:0000256" key="2">
    <source>
        <dbReference type="ARBA" id="ARBA00022723"/>
    </source>
</evidence>
<keyword evidence="3" id="KW-0378">Hydrolase</keyword>
<dbReference type="Gene3D" id="3.40.720.10">
    <property type="entry name" value="Alkaline Phosphatase, subunit A"/>
    <property type="match status" value="1"/>
</dbReference>
<organism evidence="6 7">
    <name type="scientific">Wocania arenilitoris</name>
    <dbReference type="NCBI Taxonomy" id="2044858"/>
    <lineage>
        <taxon>Bacteria</taxon>
        <taxon>Pseudomonadati</taxon>
        <taxon>Bacteroidota</taxon>
        <taxon>Flavobacteriia</taxon>
        <taxon>Flavobacteriales</taxon>
        <taxon>Flavobacteriaceae</taxon>
        <taxon>Wocania</taxon>
    </lineage>
</organism>
<dbReference type="PROSITE" id="PS00523">
    <property type="entry name" value="SULFATASE_1"/>
    <property type="match status" value="1"/>
</dbReference>
<feature type="domain" description="Sulfatase N-terminal" evidence="5">
    <location>
        <begin position="36"/>
        <end position="400"/>
    </location>
</feature>
<keyword evidence="4" id="KW-0106">Calcium</keyword>
<comment type="caution">
    <text evidence="6">The sequence shown here is derived from an EMBL/GenBank/DDBJ whole genome shotgun (WGS) entry which is preliminary data.</text>
</comment>
<accession>A0AAE3EMN1</accession>
<gene>
    <name evidence="6" type="ORF">L3X37_01525</name>
</gene>
<name>A0AAE3EMN1_9FLAO</name>
<dbReference type="SUPFAM" id="SSF53649">
    <property type="entry name" value="Alkaline phosphatase-like"/>
    <property type="match status" value="1"/>
</dbReference>
<evidence type="ECO:0000256" key="4">
    <source>
        <dbReference type="ARBA" id="ARBA00022837"/>
    </source>
</evidence>
<dbReference type="PANTHER" id="PTHR42693">
    <property type="entry name" value="ARYLSULFATASE FAMILY MEMBER"/>
    <property type="match status" value="1"/>
</dbReference>
<dbReference type="Proteomes" id="UP001199795">
    <property type="component" value="Unassembled WGS sequence"/>
</dbReference>
<dbReference type="GO" id="GO:0004065">
    <property type="term" value="F:arylsulfatase activity"/>
    <property type="evidence" value="ECO:0007669"/>
    <property type="project" value="TreeGrafter"/>
</dbReference>